<keyword evidence="3" id="KW-0547">Nucleotide-binding</keyword>
<organism evidence="11 12">
    <name type="scientific">Phyllostomus discolor</name>
    <name type="common">pale spear-nosed bat</name>
    <dbReference type="NCBI Taxonomy" id="89673"/>
    <lineage>
        <taxon>Eukaryota</taxon>
        <taxon>Metazoa</taxon>
        <taxon>Chordata</taxon>
        <taxon>Craniata</taxon>
        <taxon>Vertebrata</taxon>
        <taxon>Euteleostomi</taxon>
        <taxon>Mammalia</taxon>
        <taxon>Eutheria</taxon>
        <taxon>Laurasiatheria</taxon>
        <taxon>Chiroptera</taxon>
        <taxon>Yangochiroptera</taxon>
        <taxon>Phyllostomidae</taxon>
        <taxon>Phyllostominae</taxon>
        <taxon>Phyllostomus</taxon>
    </lineage>
</organism>
<evidence type="ECO:0000256" key="3">
    <source>
        <dbReference type="ARBA" id="ARBA00022741"/>
    </source>
</evidence>
<evidence type="ECO:0000256" key="6">
    <source>
        <dbReference type="ARBA" id="ARBA00023212"/>
    </source>
</evidence>
<accession>A0A834A0E6</accession>
<evidence type="ECO:0000256" key="8">
    <source>
        <dbReference type="SAM" id="MobiDB-lite"/>
    </source>
</evidence>
<feature type="transmembrane region" description="Helical" evidence="9">
    <location>
        <begin position="55"/>
        <end position="81"/>
    </location>
</feature>
<feature type="domain" description="MIT" evidence="10">
    <location>
        <begin position="119"/>
        <end position="196"/>
    </location>
</feature>
<keyword evidence="1" id="KW-0963">Cytoplasm</keyword>
<name>A0A834A0E6_9CHIR</name>
<dbReference type="InterPro" id="IPR007330">
    <property type="entry name" value="MIT_dom"/>
</dbReference>
<dbReference type="GO" id="GO:0005874">
    <property type="term" value="C:microtubule"/>
    <property type="evidence" value="ECO:0007669"/>
    <property type="project" value="UniProtKB-KW"/>
</dbReference>
<evidence type="ECO:0000256" key="9">
    <source>
        <dbReference type="SAM" id="Phobius"/>
    </source>
</evidence>
<evidence type="ECO:0000259" key="10">
    <source>
        <dbReference type="SMART" id="SM00745"/>
    </source>
</evidence>
<evidence type="ECO:0000313" key="11">
    <source>
        <dbReference type="EMBL" id="KAF6106392.1"/>
    </source>
</evidence>
<keyword evidence="9" id="KW-1133">Transmembrane helix</keyword>
<protein>
    <submittedName>
        <fullName evidence="11">Spastin</fullName>
    </submittedName>
</protein>
<evidence type="ECO:0000313" key="12">
    <source>
        <dbReference type="Proteomes" id="UP000664940"/>
    </source>
</evidence>
<keyword evidence="5 9" id="KW-0472">Membrane</keyword>
<reference evidence="11 12" key="1">
    <citation type="journal article" date="2020" name="Nature">
        <title>Six reference-quality genomes reveal evolution of bat adaptations.</title>
        <authorList>
            <person name="Jebb D."/>
            <person name="Huang Z."/>
            <person name="Pippel M."/>
            <person name="Hughes G.M."/>
            <person name="Lavrichenko K."/>
            <person name="Devanna P."/>
            <person name="Winkler S."/>
            <person name="Jermiin L.S."/>
            <person name="Skirmuntt E.C."/>
            <person name="Katzourakis A."/>
            <person name="Burkitt-Gray L."/>
            <person name="Ray D.A."/>
            <person name="Sullivan K.A.M."/>
            <person name="Roscito J.G."/>
            <person name="Kirilenko B.M."/>
            <person name="Davalos L.M."/>
            <person name="Corthals A.P."/>
            <person name="Power M.L."/>
            <person name="Jones G."/>
            <person name="Ransome R.D."/>
            <person name="Dechmann D.K.N."/>
            <person name="Locatelli A.G."/>
            <person name="Puechmaille S.J."/>
            <person name="Fedrigo O."/>
            <person name="Jarvis E.D."/>
            <person name="Hiller M."/>
            <person name="Vernes S.C."/>
            <person name="Myers E.W."/>
            <person name="Teeling E.C."/>
        </authorList>
    </citation>
    <scope>NUCLEOTIDE SEQUENCE [LARGE SCALE GENOMIC DNA]</scope>
    <source>
        <strain evidence="11">Bat1K_MPI-CBG_1</strain>
    </source>
</reference>
<evidence type="ECO:0000256" key="4">
    <source>
        <dbReference type="ARBA" id="ARBA00022840"/>
    </source>
</evidence>
<keyword evidence="4" id="KW-0067">ATP-binding</keyword>
<dbReference type="Gene3D" id="1.20.58.80">
    <property type="entry name" value="Phosphotransferase system, lactose/cellobiose-type IIA subunit"/>
    <property type="match status" value="1"/>
</dbReference>
<evidence type="ECO:0000256" key="2">
    <source>
        <dbReference type="ARBA" id="ARBA00022701"/>
    </source>
</evidence>
<feature type="region of interest" description="Disordered" evidence="8">
    <location>
        <begin position="1"/>
        <end position="46"/>
    </location>
</feature>
<dbReference type="GO" id="GO:0016853">
    <property type="term" value="F:isomerase activity"/>
    <property type="evidence" value="ECO:0007669"/>
    <property type="project" value="UniProtKB-KW"/>
</dbReference>
<dbReference type="EMBL" id="JABVXQ010000006">
    <property type="protein sequence ID" value="KAF6106392.1"/>
    <property type="molecule type" value="Genomic_DNA"/>
</dbReference>
<dbReference type="CDD" id="cd02679">
    <property type="entry name" value="MIT_spastin"/>
    <property type="match status" value="1"/>
</dbReference>
<keyword evidence="9" id="KW-0812">Transmembrane</keyword>
<feature type="compositionally biased region" description="Pro residues" evidence="8">
    <location>
        <begin position="18"/>
        <end position="46"/>
    </location>
</feature>
<gene>
    <name evidence="11" type="ORF">HJG60_017972</name>
</gene>
<dbReference type="SMART" id="SM00745">
    <property type="entry name" value="MIT"/>
    <property type="match status" value="1"/>
</dbReference>
<evidence type="ECO:0000256" key="1">
    <source>
        <dbReference type="ARBA" id="ARBA00022490"/>
    </source>
</evidence>
<comment type="caution">
    <text evidence="11">The sequence shown here is derived from an EMBL/GenBank/DDBJ whole genome shotgun (WGS) entry which is preliminary data.</text>
</comment>
<keyword evidence="2" id="KW-0493">Microtubule</keyword>
<dbReference type="FunFam" id="1.20.58.80:FF:000006">
    <property type="entry name" value="Spastin"/>
    <property type="match status" value="1"/>
</dbReference>
<feature type="region of interest" description="Disordered" evidence="8">
    <location>
        <begin position="96"/>
        <end position="115"/>
    </location>
</feature>
<keyword evidence="7" id="KW-0413">Isomerase</keyword>
<sequence length="213" mass="23367">MNSPGGRGKKKGSGSPSSPGPPRPPPPCLAPARPARPAPRPAPPPESPHKRNLYYFSYPLFAGFALLRLVAFHLGLLFVWLCQRFSRALMAAKRSSPAAPASASPSPPAPVPGGEAERVRAFHKQAFEYISIALRIDEDEKGQKEQAVEWYKKGIEELEKGIAVIVTGQGEQCERARRLQAKMMTNLVMAKDRLQLLEAATSFAIFQVTNRRL</sequence>
<keyword evidence="6" id="KW-0206">Cytoskeleton</keyword>
<proteinExistence type="predicted"/>
<dbReference type="GO" id="GO:0005524">
    <property type="term" value="F:ATP binding"/>
    <property type="evidence" value="ECO:0007669"/>
    <property type="project" value="UniProtKB-KW"/>
</dbReference>
<dbReference type="AlphaFoldDB" id="A0A834A0E6"/>
<dbReference type="Proteomes" id="UP000664940">
    <property type="component" value="Unassembled WGS sequence"/>
</dbReference>
<evidence type="ECO:0000256" key="5">
    <source>
        <dbReference type="ARBA" id="ARBA00023136"/>
    </source>
</evidence>
<evidence type="ECO:0000256" key="7">
    <source>
        <dbReference type="ARBA" id="ARBA00023235"/>
    </source>
</evidence>